<protein>
    <submittedName>
        <fullName evidence="2">Uncharacterized protein</fullName>
    </submittedName>
</protein>
<organism evidence="2 3">
    <name type="scientific">Actinomadura gamaensis</name>
    <dbReference type="NCBI Taxonomy" id="1763541"/>
    <lineage>
        <taxon>Bacteria</taxon>
        <taxon>Bacillati</taxon>
        <taxon>Actinomycetota</taxon>
        <taxon>Actinomycetes</taxon>
        <taxon>Streptosporangiales</taxon>
        <taxon>Thermomonosporaceae</taxon>
        <taxon>Actinomadura</taxon>
    </lineage>
</organism>
<gene>
    <name evidence="2" type="ORF">ACFPCY_39475</name>
</gene>
<keyword evidence="1" id="KW-0732">Signal</keyword>
<name>A0ABV9UB83_9ACTN</name>
<feature type="chain" id="PRO_5047028685" evidence="1">
    <location>
        <begin position="30"/>
        <end position="545"/>
    </location>
</feature>
<accession>A0ABV9UB83</accession>
<evidence type="ECO:0000313" key="3">
    <source>
        <dbReference type="Proteomes" id="UP001595872"/>
    </source>
</evidence>
<comment type="caution">
    <text evidence="2">The sequence shown here is derived from an EMBL/GenBank/DDBJ whole genome shotgun (WGS) entry which is preliminary data.</text>
</comment>
<dbReference type="EMBL" id="JBHSIT010000017">
    <property type="protein sequence ID" value="MFC4913434.1"/>
    <property type="molecule type" value="Genomic_DNA"/>
</dbReference>
<proteinExistence type="predicted"/>
<feature type="signal peptide" evidence="1">
    <location>
        <begin position="1"/>
        <end position="29"/>
    </location>
</feature>
<keyword evidence="3" id="KW-1185">Reference proteome</keyword>
<dbReference type="RefSeq" id="WP_378264352.1">
    <property type="nucleotide sequence ID" value="NZ_JBHSIT010000017.1"/>
</dbReference>
<evidence type="ECO:0000256" key="1">
    <source>
        <dbReference type="SAM" id="SignalP"/>
    </source>
</evidence>
<evidence type="ECO:0000313" key="2">
    <source>
        <dbReference type="EMBL" id="MFC4913434.1"/>
    </source>
</evidence>
<sequence length="545" mass="57418">MVFKAAVAATTAALSVGTALAGAAVPASASPPGPGRHEAFTRTVRTGSDGEAKARRPHLKKAAGEHVLKVDVLDREGKAPSTDRDSRLYVWPLNGDMPTGLDVENGHAEGPVPDGEYIVYSKIYDTAPDGRTSAALMYLPKVTIAADTALTLDARTTRPVRVTADRPDAAPLATAAVISQRLGDHVQWMTEIDGNDLYVTPQPAGGDLAFHVLAVLTRGGVEKGSPYAYNIATTAQGIPADPSVHVREAEMARVRTRYASEGAPGCVGGHAMADLGLEAGIGLYEAPGALPAERVEYYTPGVKWDLNRGLTDASCSFQSLDYYERQERFPAPGRYTRTWNTAPVAASAGTFTPDHDGQNFVQVPMLSTADTISGPGPDASSQGTTTLTDASGAMVATSSIPGVLDGWEPAKPGPHTLTVDDRRSAPWSALSTRQHIVWNLNVTDPKATLPLGVVRYRVPGLDASNRAAASARQTITLTPDTLPASSAPKLWTSTDSGTTWQPVPVTATDQGWKATFTNPPKGTVSLRAQVPGVVDQTLIDAYGLR</sequence>
<reference evidence="3" key="1">
    <citation type="journal article" date="2019" name="Int. J. Syst. Evol. Microbiol.">
        <title>The Global Catalogue of Microorganisms (GCM) 10K type strain sequencing project: providing services to taxonomists for standard genome sequencing and annotation.</title>
        <authorList>
            <consortium name="The Broad Institute Genomics Platform"/>
            <consortium name="The Broad Institute Genome Sequencing Center for Infectious Disease"/>
            <person name="Wu L."/>
            <person name="Ma J."/>
        </authorList>
    </citation>
    <scope>NUCLEOTIDE SEQUENCE [LARGE SCALE GENOMIC DNA]</scope>
    <source>
        <strain evidence="3">KLKA75</strain>
    </source>
</reference>
<dbReference type="Proteomes" id="UP001595872">
    <property type="component" value="Unassembled WGS sequence"/>
</dbReference>